<gene>
    <name evidence="3" type="ORF">B5V51_9617</name>
</gene>
<keyword evidence="2" id="KW-0040">ANK repeat</keyword>
<dbReference type="STRING" id="7102.A0A2A4JX99"/>
<comment type="caution">
    <text evidence="3">The sequence shown here is derived from an EMBL/GenBank/DDBJ whole genome shotgun (WGS) entry which is preliminary data.</text>
</comment>
<proteinExistence type="predicted"/>
<dbReference type="PANTHER" id="PTHR24173:SF74">
    <property type="entry name" value="ANKYRIN REPEAT DOMAIN-CONTAINING PROTEIN 16"/>
    <property type="match status" value="1"/>
</dbReference>
<evidence type="ECO:0000256" key="1">
    <source>
        <dbReference type="ARBA" id="ARBA00022737"/>
    </source>
</evidence>
<evidence type="ECO:0000256" key="2">
    <source>
        <dbReference type="ARBA" id="ARBA00023043"/>
    </source>
</evidence>
<sequence length="344" mass="38171">MSLFQENTQITSLLLHFGADVLDMDEEDRTVFHLAAEMASEHLPVLLNYCQQNARQILHENEELWRLGYEDKPDEELVPILMLHINKLVDGQGYTPLMLASKLGRYNNVLALVESCRAAVNVTMPNCGNTALYLAVGAACMDAAERGNKTKIVDHFRKTVEILVENGADPNIDNFAGSSVNDLLTEFNIGELSMLIANKLTSVRYFDGQLPNGVKGSDFMLFKDDSGKVNIKDVREKKRVVKNPPKSKNSPVILENVTYKPPVKVNNTVVVKPSVKVSVVTPVKVGTANVDNPSKDVVNVSQSYTPMVKNFKLNKPVLIKSDLNNKKRKLEMVVETGKSKKSSD</sequence>
<accession>A0A2A4JX99</accession>
<dbReference type="PANTHER" id="PTHR24173">
    <property type="entry name" value="ANKYRIN REPEAT CONTAINING"/>
    <property type="match status" value="1"/>
</dbReference>
<dbReference type="Pfam" id="PF00023">
    <property type="entry name" value="Ank"/>
    <property type="match status" value="1"/>
</dbReference>
<keyword evidence="1" id="KW-0677">Repeat</keyword>
<dbReference type="InterPro" id="IPR002110">
    <property type="entry name" value="Ankyrin_rpt"/>
</dbReference>
<dbReference type="AlphaFoldDB" id="A0A2A4JX99"/>
<dbReference type="SUPFAM" id="SSF48403">
    <property type="entry name" value="Ankyrin repeat"/>
    <property type="match status" value="1"/>
</dbReference>
<reference evidence="3" key="1">
    <citation type="submission" date="2017-09" db="EMBL/GenBank/DDBJ databases">
        <title>Contemporary evolution of a Lepidopteran species, Heliothis virescens, in response to modern agricultural practices.</title>
        <authorList>
            <person name="Fritz M.L."/>
            <person name="Deyonke A.M."/>
            <person name="Papanicolaou A."/>
            <person name="Micinski S."/>
            <person name="Westbrook J."/>
            <person name="Gould F."/>
        </authorList>
    </citation>
    <scope>NUCLEOTIDE SEQUENCE [LARGE SCALE GENOMIC DNA]</scope>
    <source>
        <strain evidence="3">HvINT-</strain>
        <tissue evidence="3">Whole body</tissue>
    </source>
</reference>
<dbReference type="Gene3D" id="1.25.40.20">
    <property type="entry name" value="Ankyrin repeat-containing domain"/>
    <property type="match status" value="1"/>
</dbReference>
<evidence type="ECO:0000313" key="3">
    <source>
        <dbReference type="EMBL" id="PCG76406.1"/>
    </source>
</evidence>
<dbReference type="InterPro" id="IPR036770">
    <property type="entry name" value="Ankyrin_rpt-contain_sf"/>
</dbReference>
<protein>
    <submittedName>
        <fullName evidence="3">Uncharacterized protein</fullName>
    </submittedName>
</protein>
<name>A0A2A4JX99_HELVI</name>
<dbReference type="EMBL" id="NWSH01000441">
    <property type="protein sequence ID" value="PCG76406.1"/>
    <property type="molecule type" value="Genomic_DNA"/>
</dbReference>
<dbReference type="SMART" id="SM00248">
    <property type="entry name" value="ANK"/>
    <property type="match status" value="2"/>
</dbReference>
<organism evidence="3">
    <name type="scientific">Heliothis virescens</name>
    <name type="common">Tobacco budworm moth</name>
    <dbReference type="NCBI Taxonomy" id="7102"/>
    <lineage>
        <taxon>Eukaryota</taxon>
        <taxon>Metazoa</taxon>
        <taxon>Ecdysozoa</taxon>
        <taxon>Arthropoda</taxon>
        <taxon>Hexapoda</taxon>
        <taxon>Insecta</taxon>
        <taxon>Pterygota</taxon>
        <taxon>Neoptera</taxon>
        <taxon>Endopterygota</taxon>
        <taxon>Lepidoptera</taxon>
        <taxon>Glossata</taxon>
        <taxon>Ditrysia</taxon>
        <taxon>Noctuoidea</taxon>
        <taxon>Noctuidae</taxon>
        <taxon>Heliothinae</taxon>
        <taxon>Heliothis</taxon>
    </lineage>
</organism>